<dbReference type="SMART" id="SM00369">
    <property type="entry name" value="LRR_TYP"/>
    <property type="match status" value="8"/>
</dbReference>
<reference evidence="14 15" key="1">
    <citation type="journal article" date="2018" name="Genome Biol. Evol.">
        <title>Multiple Roots of Fruiting Body Formation in Amoebozoa.</title>
        <authorList>
            <person name="Hillmann F."/>
            <person name="Forbes G."/>
            <person name="Novohradska S."/>
            <person name="Ferling I."/>
            <person name="Riege K."/>
            <person name="Groth M."/>
            <person name="Westermann M."/>
            <person name="Marz M."/>
            <person name="Spaller T."/>
            <person name="Winckler T."/>
            <person name="Schaap P."/>
            <person name="Glockner G."/>
        </authorList>
    </citation>
    <scope>NUCLEOTIDE SEQUENCE [LARGE SCALE GENOMIC DNA]</scope>
    <source>
        <strain evidence="14 15">Jena</strain>
    </source>
</reference>
<dbReference type="InterPro" id="IPR020635">
    <property type="entry name" value="Tyr_kinase_cat_dom"/>
</dbReference>
<dbReference type="InterPro" id="IPR001245">
    <property type="entry name" value="Ser-Thr/Tyr_kinase_cat_dom"/>
</dbReference>
<comment type="caution">
    <text evidence="14">The sequence shown here is derived from an EMBL/GenBank/DDBJ whole genome shotgun (WGS) entry which is preliminary data.</text>
</comment>
<feature type="binding site" evidence="10">
    <location>
        <position position="1064"/>
    </location>
    <ligand>
        <name>ATP</name>
        <dbReference type="ChEBI" id="CHEBI:30616"/>
    </ligand>
</feature>
<keyword evidence="3" id="KW-0808">Transferase</keyword>
<keyword evidence="14" id="KW-0675">Receptor</keyword>
<dbReference type="PANTHER" id="PTHR48056">
    <property type="entry name" value="LRR RECEPTOR-LIKE SERINE/THREONINE-PROTEIN KINASE-RELATED"/>
    <property type="match status" value="1"/>
</dbReference>
<evidence type="ECO:0000256" key="12">
    <source>
        <dbReference type="SAM" id="SignalP"/>
    </source>
</evidence>
<sequence length="1358" mass="150563">MTIGWFILVFLFLGCRADPAIELAALKQLFSSTNGERWYNNTGWTSNDRCSFYGITCTNDSVTAIHLETNGLSGPLPDIFRQLPSLRTLSLTENALQGFIPDSVWQHTTIRRLDVSSNLLIGTIPSYIVQMKSLRSLALAYVSIGPLFANSFLGELCDLSLLTQLNTAWFPYNMLEGPLPPLPSTLLFIDFHQNRFSGPIPDSLYNCTQLLSLNLETNMLNGTLSEAIGNLQSVSWIDLQYNQLSGPLPQSLGTLSNLQTLTLSGNRFTGMIPESLWQAPSIQTIDLSDNALVGPISESIRSSTSLQILTLDINDLSGNIPILPQSLYSLTLDLTNIGGTMDNITLNEGLIFFTADSTQLHGEIPQSVANLTQLKLFSVSGCHLSGPLPRFSSVANMTFIDLSNNDLSGPLNDLGVFSVQNVILDRNRFSGWMRPEWKRLGGSIISLLLNDNLITNDPLGDNQMSVIQSMSKLRFFSVANNQLSGPMPDDIFDGPDALEVFDISGNQFNGTIQYNQYYTLEYFYLQNIRIVSLSMIVDSMEQFDLSNNRFSGVLPFVFPPLYVEKINMSHNQFADYVPIRWKNMNQLTSLDLSHNSLFGSIRKTIGQFQSLKELYLDNNNLEGDIPDQIGGLSVSTLSLSNNQFTARSLSFLSSLTSLQHLNLSNNNIQAALPSSLSTQLITLDLSLNKIYGQIPEQFYVINTLNTVNMKGNFLTGSLKKFDSDPTVLDLSDNGLTGDVFFLTQLSYVSILRLNGNSFTGTLPSLVGRKNLQEVDLSNNQLVGQLPDFSDLLSLESVNLSRNSFSGNLPLFTGSTSLTKLDLSHNKIQYARDTLANVTLPSVLTCDMSQNQLRCPIGWTYRDKCGAQCSVQGEDTTDRLSYHMEGDLSTFDSNLFLNTLSSLGNITRSRLSVSDLRSGSVIASVEISPSTARLNEGSVEDTMNVLKGISTSVYNQSGIHLLDPVGYEPPSSSKTNIGAIIGGIVGGFVFLMIVFIILFIVYRNRMRRENDMKMFEMIDINQLNTDTTKKYLIRTEEITLMNKIGSGSFGVVYRAKWRKTDVAVKQIRADRVTQKKQLEDFIHEISIIQGLKSHLNIVAYIGVTIPPQSLSIITEYCSGGSLQRYLEKNPKCEMNTKIKFMKEIAQGMHHLHKEKVIHRDLASRNILLGENNVAKVTDFGLSRTQEDPDVVGETESYVGPIKWMAPEAITNKEYSTKSDVWSFGVVMWEIIEQCEPWKGIRAMRVAIDITANKKRLGISSKCPGPLAAIMTACWEEDPAHRPDFSKLMSELEQCGTDGEETQEIVSHLENTMTRTETGTGTGTEETATASYPAWLAINDSSAATGPYGRLQDMDRIINS</sequence>
<keyword evidence="4" id="KW-0677">Repeat</keyword>
<dbReference type="PRINTS" id="PR00019">
    <property type="entry name" value="LEURICHRPT"/>
</dbReference>
<evidence type="ECO:0000256" key="7">
    <source>
        <dbReference type="ARBA" id="ARBA00022840"/>
    </source>
</evidence>
<evidence type="ECO:0000313" key="15">
    <source>
        <dbReference type="Proteomes" id="UP000241769"/>
    </source>
</evidence>
<protein>
    <submittedName>
        <fullName evidence="14">Putative leucine-rich repeat receptor-like protein kinase</fullName>
    </submittedName>
</protein>
<proteinExistence type="predicted"/>
<dbReference type="InterPro" id="IPR017441">
    <property type="entry name" value="Protein_kinase_ATP_BS"/>
</dbReference>
<dbReference type="Pfam" id="PF13855">
    <property type="entry name" value="LRR_8"/>
    <property type="match status" value="2"/>
</dbReference>
<evidence type="ECO:0000256" key="9">
    <source>
        <dbReference type="ARBA" id="ARBA00023137"/>
    </source>
</evidence>
<dbReference type="Gene3D" id="1.20.5.510">
    <property type="entry name" value="Single helix bin"/>
    <property type="match status" value="1"/>
</dbReference>
<keyword evidence="5 10" id="KW-0547">Nucleotide-binding</keyword>
<keyword evidence="12" id="KW-0732">Signal</keyword>
<evidence type="ECO:0000256" key="4">
    <source>
        <dbReference type="ARBA" id="ARBA00022737"/>
    </source>
</evidence>
<dbReference type="InterPro" id="IPR008266">
    <property type="entry name" value="Tyr_kinase_AS"/>
</dbReference>
<dbReference type="EMBL" id="MDYQ01000253">
    <property type="protein sequence ID" value="PRP77839.1"/>
    <property type="molecule type" value="Genomic_DNA"/>
</dbReference>
<evidence type="ECO:0000256" key="10">
    <source>
        <dbReference type="PROSITE-ProRule" id="PRU10141"/>
    </source>
</evidence>
<dbReference type="InterPro" id="IPR000719">
    <property type="entry name" value="Prot_kinase_dom"/>
</dbReference>
<dbReference type="GO" id="GO:0050793">
    <property type="term" value="P:regulation of developmental process"/>
    <property type="evidence" value="ECO:0007669"/>
    <property type="project" value="UniProtKB-ARBA"/>
</dbReference>
<dbReference type="FunFam" id="3.80.10.10:FF:000095">
    <property type="entry name" value="LRR receptor-like serine/threonine-protein kinase GSO1"/>
    <property type="match status" value="1"/>
</dbReference>
<dbReference type="GO" id="GO:0012505">
    <property type="term" value="C:endomembrane system"/>
    <property type="evidence" value="ECO:0007669"/>
    <property type="project" value="UniProtKB-SubCell"/>
</dbReference>
<feature type="chain" id="PRO_5015114901" evidence="12">
    <location>
        <begin position="18"/>
        <end position="1358"/>
    </location>
</feature>
<feature type="transmembrane region" description="Helical" evidence="11">
    <location>
        <begin position="976"/>
        <end position="1001"/>
    </location>
</feature>
<dbReference type="GO" id="GO:0005524">
    <property type="term" value="F:ATP binding"/>
    <property type="evidence" value="ECO:0007669"/>
    <property type="project" value="UniProtKB-UniRule"/>
</dbReference>
<keyword evidence="6 14" id="KW-0418">Kinase</keyword>
<dbReference type="PROSITE" id="PS00107">
    <property type="entry name" value="PROTEIN_KINASE_ATP"/>
    <property type="match status" value="1"/>
</dbReference>
<dbReference type="InterPro" id="IPR032675">
    <property type="entry name" value="LRR_dom_sf"/>
</dbReference>
<organism evidence="14 15">
    <name type="scientific">Planoprotostelium fungivorum</name>
    <dbReference type="NCBI Taxonomy" id="1890364"/>
    <lineage>
        <taxon>Eukaryota</taxon>
        <taxon>Amoebozoa</taxon>
        <taxon>Evosea</taxon>
        <taxon>Variosea</taxon>
        <taxon>Cavosteliida</taxon>
        <taxon>Cavosteliaceae</taxon>
        <taxon>Planoprotostelium</taxon>
    </lineage>
</organism>
<feature type="signal peptide" evidence="12">
    <location>
        <begin position="1"/>
        <end position="17"/>
    </location>
</feature>
<dbReference type="PANTHER" id="PTHR48056:SF81">
    <property type="entry name" value="RECEPTOR PROTEIN-TYROSINE KINASE CEPR1"/>
    <property type="match status" value="1"/>
</dbReference>
<dbReference type="Proteomes" id="UP000241769">
    <property type="component" value="Unassembled WGS sequence"/>
</dbReference>
<evidence type="ECO:0000256" key="8">
    <source>
        <dbReference type="ARBA" id="ARBA00023136"/>
    </source>
</evidence>
<keyword evidence="11" id="KW-0812">Transmembrane</keyword>
<dbReference type="Gene3D" id="3.80.10.10">
    <property type="entry name" value="Ribonuclease Inhibitor"/>
    <property type="match status" value="4"/>
</dbReference>
<gene>
    <name evidence="14" type="ORF">PROFUN_14158</name>
</gene>
<keyword evidence="2" id="KW-0433">Leucine-rich repeat</keyword>
<accession>A0A2P6N1M0</accession>
<dbReference type="SUPFAM" id="SSF52058">
    <property type="entry name" value="L domain-like"/>
    <property type="match status" value="3"/>
</dbReference>
<dbReference type="GO" id="GO:0004713">
    <property type="term" value="F:protein tyrosine kinase activity"/>
    <property type="evidence" value="ECO:0007669"/>
    <property type="project" value="UniProtKB-KW"/>
</dbReference>
<dbReference type="InterPro" id="IPR011009">
    <property type="entry name" value="Kinase-like_dom_sf"/>
</dbReference>
<dbReference type="SUPFAM" id="SSF56112">
    <property type="entry name" value="Protein kinase-like (PK-like)"/>
    <property type="match status" value="1"/>
</dbReference>
<dbReference type="PRINTS" id="PR00109">
    <property type="entry name" value="TYRKINASE"/>
</dbReference>
<dbReference type="PROSITE" id="PS51450">
    <property type="entry name" value="LRR"/>
    <property type="match status" value="1"/>
</dbReference>
<dbReference type="Gene3D" id="1.10.510.10">
    <property type="entry name" value="Transferase(Phosphotransferase) domain 1"/>
    <property type="match status" value="1"/>
</dbReference>
<dbReference type="Pfam" id="PF13516">
    <property type="entry name" value="LRR_6"/>
    <property type="match status" value="1"/>
</dbReference>
<evidence type="ECO:0000256" key="1">
    <source>
        <dbReference type="ARBA" id="ARBA00004308"/>
    </source>
</evidence>
<evidence type="ECO:0000256" key="3">
    <source>
        <dbReference type="ARBA" id="ARBA00022679"/>
    </source>
</evidence>
<feature type="domain" description="Protein kinase" evidence="13">
    <location>
        <begin position="1037"/>
        <end position="1304"/>
    </location>
</feature>
<keyword evidence="15" id="KW-1185">Reference proteome</keyword>
<dbReference type="OrthoDB" id="1401307at2759"/>
<dbReference type="InterPro" id="IPR050647">
    <property type="entry name" value="Plant_LRR-RLKs"/>
</dbReference>
<dbReference type="Gene3D" id="3.30.200.20">
    <property type="entry name" value="Phosphorylase Kinase, domain 1"/>
    <property type="match status" value="1"/>
</dbReference>
<evidence type="ECO:0000256" key="5">
    <source>
        <dbReference type="ARBA" id="ARBA00022741"/>
    </source>
</evidence>
<evidence type="ECO:0000259" key="13">
    <source>
        <dbReference type="PROSITE" id="PS50011"/>
    </source>
</evidence>
<evidence type="ECO:0000256" key="2">
    <source>
        <dbReference type="ARBA" id="ARBA00022614"/>
    </source>
</evidence>
<dbReference type="PROSITE" id="PS00109">
    <property type="entry name" value="PROTEIN_KINASE_TYR"/>
    <property type="match status" value="1"/>
</dbReference>
<keyword evidence="11" id="KW-1133">Transmembrane helix</keyword>
<evidence type="ECO:0000256" key="11">
    <source>
        <dbReference type="SAM" id="Phobius"/>
    </source>
</evidence>
<dbReference type="FunFam" id="3.80.10.10:FF:000383">
    <property type="entry name" value="Leucine-rich repeat receptor protein kinase EMS1"/>
    <property type="match status" value="1"/>
</dbReference>
<evidence type="ECO:0000256" key="6">
    <source>
        <dbReference type="ARBA" id="ARBA00022777"/>
    </source>
</evidence>
<name>A0A2P6N1M0_9EUKA</name>
<dbReference type="Pfam" id="PF07714">
    <property type="entry name" value="PK_Tyr_Ser-Thr"/>
    <property type="match status" value="1"/>
</dbReference>
<evidence type="ECO:0000313" key="14">
    <source>
        <dbReference type="EMBL" id="PRP77839.1"/>
    </source>
</evidence>
<keyword evidence="7 10" id="KW-0067">ATP-binding</keyword>
<dbReference type="InterPro" id="IPR001611">
    <property type="entry name" value="Leu-rich_rpt"/>
</dbReference>
<dbReference type="SMART" id="SM00219">
    <property type="entry name" value="TyrKc"/>
    <property type="match status" value="1"/>
</dbReference>
<dbReference type="CDD" id="cd13999">
    <property type="entry name" value="STKc_MAP3K-like"/>
    <property type="match status" value="1"/>
</dbReference>
<keyword evidence="9" id="KW-0829">Tyrosine-protein kinase</keyword>
<dbReference type="FunFam" id="1.10.510.10:FF:001512">
    <property type="entry name" value="Receptor tyrosine-protein kinase erbB-2"/>
    <property type="match status" value="1"/>
</dbReference>
<comment type="subcellular location">
    <subcellularLocation>
        <location evidence="1">Endomembrane system</location>
    </subcellularLocation>
</comment>
<dbReference type="GO" id="GO:0048468">
    <property type="term" value="P:cell development"/>
    <property type="evidence" value="ECO:0007669"/>
    <property type="project" value="UniProtKB-ARBA"/>
</dbReference>
<keyword evidence="8 11" id="KW-0472">Membrane</keyword>
<dbReference type="InParanoid" id="A0A2P6N1M0"/>
<dbReference type="PROSITE" id="PS50011">
    <property type="entry name" value="PROTEIN_KINASE_DOM"/>
    <property type="match status" value="1"/>
</dbReference>
<dbReference type="InterPro" id="IPR003591">
    <property type="entry name" value="Leu-rich_rpt_typical-subtyp"/>
</dbReference>
<dbReference type="Pfam" id="PF00560">
    <property type="entry name" value="LRR_1"/>
    <property type="match status" value="3"/>
</dbReference>